<name>A0A397T603_9GLOM</name>
<dbReference type="AlphaFoldDB" id="A0A397T603"/>
<evidence type="ECO:0000313" key="3">
    <source>
        <dbReference type="Proteomes" id="UP000265703"/>
    </source>
</evidence>
<sequence length="155" mass="18393">MDKNKRIITESYKEIIIESEKEKLQEKLERMLEKVEKVVEIIKVSKKIKTEERNDEMLTGLYSKLLRKTEIVSIEKCYQLGKKFAEEINSSKFEWGMTREQICKRIERVTGEPKREIKSASLTSVLALGNWSSNSTYQKFYQRGIKLMLERNQTY</sequence>
<dbReference type="OrthoDB" id="2438827at2759"/>
<dbReference type="STRING" id="658196.A0A397T603"/>
<evidence type="ECO:0000256" key="1">
    <source>
        <dbReference type="SAM" id="Coils"/>
    </source>
</evidence>
<comment type="caution">
    <text evidence="2">The sequence shown here is derived from an EMBL/GenBank/DDBJ whole genome shotgun (WGS) entry which is preliminary data.</text>
</comment>
<dbReference type="Proteomes" id="UP000265703">
    <property type="component" value="Unassembled WGS sequence"/>
</dbReference>
<protein>
    <submittedName>
        <fullName evidence="2">Uncharacterized protein</fullName>
    </submittedName>
</protein>
<proteinExistence type="predicted"/>
<gene>
    <name evidence="2" type="ORF">C1645_737868</name>
</gene>
<feature type="coiled-coil region" evidence="1">
    <location>
        <begin position="14"/>
        <end position="41"/>
    </location>
</feature>
<reference evidence="2 3" key="1">
    <citation type="submission" date="2018-06" db="EMBL/GenBank/DDBJ databases">
        <title>Comparative genomics reveals the genomic features of Rhizophagus irregularis, R. cerebriforme, R. diaphanum and Gigaspora rosea, and their symbiotic lifestyle signature.</title>
        <authorList>
            <person name="Morin E."/>
            <person name="San Clemente H."/>
            <person name="Chen E.C.H."/>
            <person name="De La Providencia I."/>
            <person name="Hainaut M."/>
            <person name="Kuo A."/>
            <person name="Kohler A."/>
            <person name="Murat C."/>
            <person name="Tang N."/>
            <person name="Roy S."/>
            <person name="Loubradou J."/>
            <person name="Henrissat B."/>
            <person name="Grigoriev I.V."/>
            <person name="Corradi N."/>
            <person name="Roux C."/>
            <person name="Martin F.M."/>
        </authorList>
    </citation>
    <scope>NUCLEOTIDE SEQUENCE [LARGE SCALE GENOMIC DNA]</scope>
    <source>
        <strain evidence="2 3">DAOM 227022</strain>
    </source>
</reference>
<keyword evidence="3" id="KW-1185">Reference proteome</keyword>
<dbReference type="EMBL" id="QKYT01000181">
    <property type="protein sequence ID" value="RIA90464.1"/>
    <property type="molecule type" value="Genomic_DNA"/>
</dbReference>
<evidence type="ECO:0000313" key="2">
    <source>
        <dbReference type="EMBL" id="RIA90464.1"/>
    </source>
</evidence>
<organism evidence="2 3">
    <name type="scientific">Glomus cerebriforme</name>
    <dbReference type="NCBI Taxonomy" id="658196"/>
    <lineage>
        <taxon>Eukaryota</taxon>
        <taxon>Fungi</taxon>
        <taxon>Fungi incertae sedis</taxon>
        <taxon>Mucoromycota</taxon>
        <taxon>Glomeromycotina</taxon>
        <taxon>Glomeromycetes</taxon>
        <taxon>Glomerales</taxon>
        <taxon>Glomeraceae</taxon>
        <taxon>Glomus</taxon>
    </lineage>
</organism>
<keyword evidence="1" id="KW-0175">Coiled coil</keyword>
<accession>A0A397T603</accession>